<dbReference type="Proteomes" id="UP000507470">
    <property type="component" value="Unassembled WGS sequence"/>
</dbReference>
<dbReference type="InterPro" id="IPR036691">
    <property type="entry name" value="Endo/exonu/phosph_ase_sf"/>
</dbReference>
<organism evidence="1 2">
    <name type="scientific">Mytilus coruscus</name>
    <name type="common">Sea mussel</name>
    <dbReference type="NCBI Taxonomy" id="42192"/>
    <lineage>
        <taxon>Eukaryota</taxon>
        <taxon>Metazoa</taxon>
        <taxon>Spiralia</taxon>
        <taxon>Lophotrochozoa</taxon>
        <taxon>Mollusca</taxon>
        <taxon>Bivalvia</taxon>
        <taxon>Autobranchia</taxon>
        <taxon>Pteriomorphia</taxon>
        <taxon>Mytilida</taxon>
        <taxon>Mytiloidea</taxon>
        <taxon>Mytilidae</taxon>
        <taxon>Mytilinae</taxon>
        <taxon>Mytilus</taxon>
    </lineage>
</organism>
<dbReference type="SUPFAM" id="SSF56219">
    <property type="entry name" value="DNase I-like"/>
    <property type="match status" value="1"/>
</dbReference>
<dbReference type="AlphaFoldDB" id="A0A6J8EK92"/>
<dbReference type="EMBL" id="CACVKT020009207">
    <property type="protein sequence ID" value="CAC5421034.1"/>
    <property type="molecule type" value="Genomic_DNA"/>
</dbReference>
<accession>A0A6J8EK92</accession>
<proteinExistence type="predicted"/>
<dbReference type="OrthoDB" id="6118957at2759"/>
<evidence type="ECO:0008006" key="3">
    <source>
        <dbReference type="Google" id="ProtNLM"/>
    </source>
</evidence>
<keyword evidence="2" id="KW-1185">Reference proteome</keyword>
<sequence>MDDTTEGIMWLEFSDKFSKKCFYVVACYLPPADTCRPVDADVYFQTLLNQIYSYQHKGKIFICGDMNARVGSNSDYIEGVDLVKPRNVIDHVENHHGDVFVNFLSDVNFGMLNGQYKDNEFTCISTNGKSVVDYICVPYEDMEFISDFKIVSMSKISNDITYIPDSLPDHSLLYCDFKLSVDLRSNLQHAPISNTRIKYNFGLVPNDFLLNEEIQVKLIENYIEISNDVQNAYDEFQDLVKCEINNKLPTCNNAAGRDKRRKMCYKPYWNENLSAQWKSVCKSEKKWLRFTGPNCTKRKLKEEYCIERKTFDRLNRKFKRQFQRQERQKLEDKLNEINQRDFWKSIGNLGIANNRKRCIPLAVVDEDGNEATEKNVVLNKWKNDFQTLFHHNGNSDSDLDESTFITEVDVSPLNEPISREEVLQAVLRAKLRKAAGIDDIPAEVLKNDTAVNLLFQIISGCFNIGRVPTQWTSGIINPILKQGTDDERQPLNYRGITLISVPCKIYCNILNHRLSTWLEKNNVLCDEQNGFRRGRSCEEHIHSLYSVLNDLFTSGCIGSVLKPYAQYNLHKTGGQGGGFVLHSQYSHPVVGSVLKPYAQYNLQ</sequence>
<evidence type="ECO:0000313" key="1">
    <source>
        <dbReference type="EMBL" id="CAC5421034.1"/>
    </source>
</evidence>
<name>A0A6J8EK92_MYTCO</name>
<evidence type="ECO:0000313" key="2">
    <source>
        <dbReference type="Proteomes" id="UP000507470"/>
    </source>
</evidence>
<dbReference type="PANTHER" id="PTHR19446">
    <property type="entry name" value="REVERSE TRANSCRIPTASES"/>
    <property type="match status" value="1"/>
</dbReference>
<dbReference type="Gene3D" id="3.60.10.10">
    <property type="entry name" value="Endonuclease/exonuclease/phosphatase"/>
    <property type="match status" value="1"/>
</dbReference>
<protein>
    <recommendedName>
        <fullName evidence="3">Reverse transcriptase domain-containing protein</fullName>
    </recommendedName>
</protein>
<reference evidence="1 2" key="1">
    <citation type="submission" date="2020-06" db="EMBL/GenBank/DDBJ databases">
        <authorList>
            <person name="Li R."/>
            <person name="Bekaert M."/>
        </authorList>
    </citation>
    <scope>NUCLEOTIDE SEQUENCE [LARGE SCALE GENOMIC DNA]</scope>
    <source>
        <strain evidence="2">wild</strain>
    </source>
</reference>
<gene>
    <name evidence="1" type="ORF">MCOR_53191</name>
</gene>